<dbReference type="GO" id="GO:0008234">
    <property type="term" value="F:cysteine-type peptidase activity"/>
    <property type="evidence" value="ECO:0007669"/>
    <property type="project" value="UniProtKB-KW"/>
</dbReference>
<dbReference type="SMART" id="SM00645">
    <property type="entry name" value="Pept_C1"/>
    <property type="match status" value="1"/>
</dbReference>
<dbReference type="PROSITE" id="PS00639">
    <property type="entry name" value="THIOL_PROTEASE_HIS"/>
    <property type="match status" value="1"/>
</dbReference>
<comment type="similarity">
    <text evidence="1">Belongs to the peptidase C1 family.</text>
</comment>
<evidence type="ECO:0000256" key="5">
    <source>
        <dbReference type="ARBA" id="ARBA00023145"/>
    </source>
</evidence>
<keyword evidence="2" id="KW-0645">Protease</keyword>
<sequence length="337" mass="38023">MYRTVVVALLALSASARLHGLEKKVTINDLELFNGFHKFAETYDKQYASVEEARERFEIYKANHLQLQVYQQYEQGTATYGETQFMDLTPEEFRTQVLSNVQKDPLAPHRRLTDEELNALDDKVPRSLDHREAGLVTPVKNQGSCGSCWAFSVTGNIEGLWKKKTGELVSLSEQELLDCDKKDEGCDGGMMLSTYEEIIRLGGLVKEEDYPYKGASGKCLLDNKKVTAYINDSLQLPEDEEKIKQYLVSSGPISVGINANPLQFYRGGIHHPPKFFCSPKGMNHAVLLVGYGEENEKPFWIVKNSWGDRWGEKGYFRLYRGENVCGVAGYATSAILH</sequence>
<dbReference type="InterPro" id="IPR025661">
    <property type="entry name" value="Pept_asp_AS"/>
</dbReference>
<dbReference type="FunFam" id="3.90.70.10:FF:000103">
    <property type="entry name" value="Hypothetical LOC496748"/>
    <property type="match status" value="1"/>
</dbReference>
<protein>
    <submittedName>
        <fullName evidence="10">(pine wood nematode) hypothetical protein</fullName>
    </submittedName>
</protein>
<dbReference type="WBParaSite" id="BXY_0842100.1">
    <property type="protein sequence ID" value="BXY_0842100.1"/>
    <property type="gene ID" value="BXY_0842100"/>
</dbReference>
<dbReference type="EMBL" id="CAJFDI010000001">
    <property type="protein sequence ID" value="CAD5208692.1"/>
    <property type="molecule type" value="Genomic_DNA"/>
</dbReference>
<reference evidence="14" key="1">
    <citation type="submission" date="2016-11" db="UniProtKB">
        <authorList>
            <consortium name="WormBaseParasite"/>
        </authorList>
    </citation>
    <scope>IDENTIFICATION</scope>
</reference>
<dbReference type="Gene3D" id="3.90.70.10">
    <property type="entry name" value="Cysteine proteinases"/>
    <property type="match status" value="1"/>
</dbReference>
<evidence type="ECO:0000313" key="13">
    <source>
        <dbReference type="Proteomes" id="UP000659654"/>
    </source>
</evidence>
<reference evidence="11" key="2">
    <citation type="submission" date="2020-08" db="EMBL/GenBank/DDBJ databases">
        <authorList>
            <person name="Kikuchi T."/>
        </authorList>
    </citation>
    <scope>NUCLEOTIDE SEQUENCE</scope>
    <source>
        <strain evidence="10">Ka4C1</strain>
    </source>
</reference>
<dbReference type="InterPro" id="IPR000169">
    <property type="entry name" value="Pept_cys_AS"/>
</dbReference>
<evidence type="ECO:0000313" key="11">
    <source>
        <dbReference type="EMBL" id="CAG9082512.1"/>
    </source>
</evidence>
<dbReference type="OrthoDB" id="5875790at2759"/>
<dbReference type="InterPro" id="IPR039417">
    <property type="entry name" value="Peptidase_C1A_papain-like"/>
</dbReference>
<accession>A0A1I7S5Y5</accession>
<evidence type="ECO:0000313" key="14">
    <source>
        <dbReference type="WBParaSite" id="BXY_0842100.1"/>
    </source>
</evidence>
<keyword evidence="3" id="KW-0378">Hydrolase</keyword>
<dbReference type="GO" id="GO:0006508">
    <property type="term" value="P:proteolysis"/>
    <property type="evidence" value="ECO:0007669"/>
    <property type="project" value="UniProtKB-KW"/>
</dbReference>
<evidence type="ECO:0000313" key="12">
    <source>
        <dbReference type="Proteomes" id="UP000095284"/>
    </source>
</evidence>
<dbReference type="Proteomes" id="UP000659654">
    <property type="component" value="Unassembled WGS sequence"/>
</dbReference>
<keyword evidence="4" id="KW-0788">Thiol protease</keyword>
<dbReference type="InterPro" id="IPR038765">
    <property type="entry name" value="Papain-like_cys_pep_sf"/>
</dbReference>
<dbReference type="SMART" id="SM00848">
    <property type="entry name" value="Inhibitor_I29"/>
    <property type="match status" value="1"/>
</dbReference>
<dbReference type="Proteomes" id="UP000095284">
    <property type="component" value="Unplaced"/>
</dbReference>
<dbReference type="PRINTS" id="PR00705">
    <property type="entry name" value="PAPAIN"/>
</dbReference>
<keyword evidence="13" id="KW-1185">Reference proteome</keyword>
<dbReference type="InterPro" id="IPR000668">
    <property type="entry name" value="Peptidase_C1A_C"/>
</dbReference>
<dbReference type="Proteomes" id="UP000582659">
    <property type="component" value="Unassembled WGS sequence"/>
</dbReference>
<dbReference type="Pfam" id="PF00112">
    <property type="entry name" value="Peptidase_C1"/>
    <property type="match status" value="1"/>
</dbReference>
<proteinExistence type="inferred from homology"/>
<evidence type="ECO:0000256" key="2">
    <source>
        <dbReference type="ARBA" id="ARBA00022670"/>
    </source>
</evidence>
<dbReference type="SMR" id="A0A1I7S5Y5"/>
<keyword evidence="5" id="KW-0865">Zymogen</keyword>
<name>A0A1I7S5Y5_BURXY</name>
<evidence type="ECO:0000313" key="10">
    <source>
        <dbReference type="EMBL" id="CAD5208692.1"/>
    </source>
</evidence>
<dbReference type="eggNOG" id="KOG1542">
    <property type="taxonomic scope" value="Eukaryota"/>
</dbReference>
<evidence type="ECO:0000259" key="8">
    <source>
        <dbReference type="SMART" id="SM00645"/>
    </source>
</evidence>
<dbReference type="CDD" id="cd02248">
    <property type="entry name" value="Peptidase_C1A"/>
    <property type="match status" value="1"/>
</dbReference>
<evidence type="ECO:0000256" key="3">
    <source>
        <dbReference type="ARBA" id="ARBA00022801"/>
    </source>
</evidence>
<evidence type="ECO:0000256" key="1">
    <source>
        <dbReference type="ARBA" id="ARBA00008455"/>
    </source>
</evidence>
<gene>
    <name evidence="10" type="ORF">BXYJ_LOCUS928</name>
</gene>
<dbReference type="PANTHER" id="PTHR12411">
    <property type="entry name" value="CYSTEINE PROTEASE FAMILY C1-RELATED"/>
    <property type="match status" value="1"/>
</dbReference>
<keyword evidence="7" id="KW-0732">Signal</keyword>
<evidence type="ECO:0000259" key="9">
    <source>
        <dbReference type="SMART" id="SM00848"/>
    </source>
</evidence>
<evidence type="ECO:0000256" key="4">
    <source>
        <dbReference type="ARBA" id="ARBA00022807"/>
    </source>
</evidence>
<dbReference type="InterPro" id="IPR013128">
    <property type="entry name" value="Peptidase_C1A"/>
</dbReference>
<dbReference type="EMBL" id="CAJFCV020000001">
    <property type="protein sequence ID" value="CAG9082512.1"/>
    <property type="molecule type" value="Genomic_DNA"/>
</dbReference>
<feature type="domain" description="Peptidase C1A papain C-terminal" evidence="8">
    <location>
        <begin position="124"/>
        <end position="335"/>
    </location>
</feature>
<dbReference type="AlphaFoldDB" id="A0A1I7S5Y5"/>
<dbReference type="PROSITE" id="PS00139">
    <property type="entry name" value="THIOL_PROTEASE_CYS"/>
    <property type="match status" value="1"/>
</dbReference>
<dbReference type="SUPFAM" id="SSF54001">
    <property type="entry name" value="Cysteine proteinases"/>
    <property type="match status" value="1"/>
</dbReference>
<keyword evidence="6" id="KW-1015">Disulfide bond</keyword>
<dbReference type="InterPro" id="IPR013201">
    <property type="entry name" value="Prot_inhib_I29"/>
</dbReference>
<dbReference type="Pfam" id="PF08246">
    <property type="entry name" value="Inhibitor_I29"/>
    <property type="match status" value="1"/>
</dbReference>
<organism evidence="12 14">
    <name type="scientific">Bursaphelenchus xylophilus</name>
    <name type="common">Pinewood nematode worm</name>
    <name type="synonym">Aphelenchoides xylophilus</name>
    <dbReference type="NCBI Taxonomy" id="6326"/>
    <lineage>
        <taxon>Eukaryota</taxon>
        <taxon>Metazoa</taxon>
        <taxon>Ecdysozoa</taxon>
        <taxon>Nematoda</taxon>
        <taxon>Chromadorea</taxon>
        <taxon>Rhabditida</taxon>
        <taxon>Tylenchina</taxon>
        <taxon>Tylenchomorpha</taxon>
        <taxon>Aphelenchoidea</taxon>
        <taxon>Aphelenchoididae</taxon>
        <taxon>Bursaphelenchus</taxon>
    </lineage>
</organism>
<dbReference type="PROSITE" id="PS00640">
    <property type="entry name" value="THIOL_PROTEASE_ASN"/>
    <property type="match status" value="1"/>
</dbReference>
<feature type="signal peptide" evidence="7">
    <location>
        <begin position="1"/>
        <end position="20"/>
    </location>
</feature>
<feature type="chain" id="PRO_5035359788" evidence="7">
    <location>
        <begin position="21"/>
        <end position="337"/>
    </location>
</feature>
<evidence type="ECO:0000256" key="6">
    <source>
        <dbReference type="ARBA" id="ARBA00023157"/>
    </source>
</evidence>
<dbReference type="InterPro" id="IPR025660">
    <property type="entry name" value="Pept_his_AS"/>
</dbReference>
<evidence type="ECO:0000256" key="7">
    <source>
        <dbReference type="SAM" id="SignalP"/>
    </source>
</evidence>
<feature type="domain" description="Cathepsin propeptide inhibitor" evidence="9">
    <location>
        <begin position="36"/>
        <end position="93"/>
    </location>
</feature>